<dbReference type="Pfam" id="PF02892">
    <property type="entry name" value="zf-BED"/>
    <property type="match status" value="1"/>
</dbReference>
<dbReference type="EMBL" id="CAJVQA010024995">
    <property type="protein sequence ID" value="CAG8784496.1"/>
    <property type="molecule type" value="Genomic_DNA"/>
</dbReference>
<comment type="subcellular location">
    <subcellularLocation>
        <location evidence="1">Nucleus</location>
    </subcellularLocation>
</comment>
<dbReference type="InterPro" id="IPR052035">
    <property type="entry name" value="ZnF_BED_domain_contain"/>
</dbReference>
<dbReference type="PANTHER" id="PTHR46481">
    <property type="entry name" value="ZINC FINGER BED DOMAIN-CONTAINING PROTEIN 4"/>
    <property type="match status" value="1"/>
</dbReference>
<keyword evidence="7" id="KW-0539">Nucleus</keyword>
<dbReference type="GO" id="GO:0005634">
    <property type="term" value="C:nucleus"/>
    <property type="evidence" value="ECO:0007669"/>
    <property type="project" value="UniProtKB-SubCell"/>
</dbReference>
<proteinExistence type="predicted"/>
<dbReference type="PANTHER" id="PTHR46481:SF10">
    <property type="entry name" value="ZINC FINGER BED DOMAIN-CONTAINING PROTEIN 39"/>
    <property type="match status" value="1"/>
</dbReference>
<feature type="non-terminal residue" evidence="10">
    <location>
        <position position="1"/>
    </location>
</feature>
<evidence type="ECO:0000256" key="7">
    <source>
        <dbReference type="ARBA" id="ARBA00023242"/>
    </source>
</evidence>
<dbReference type="AlphaFoldDB" id="A0A9N9JL18"/>
<organism evidence="10 11">
    <name type="scientific">Cetraspora pellucida</name>
    <dbReference type="NCBI Taxonomy" id="1433469"/>
    <lineage>
        <taxon>Eukaryota</taxon>
        <taxon>Fungi</taxon>
        <taxon>Fungi incertae sedis</taxon>
        <taxon>Mucoromycota</taxon>
        <taxon>Glomeromycotina</taxon>
        <taxon>Glomeromycetes</taxon>
        <taxon>Diversisporales</taxon>
        <taxon>Gigasporaceae</taxon>
        <taxon>Cetraspora</taxon>
    </lineage>
</organism>
<keyword evidence="2" id="KW-0479">Metal-binding</keyword>
<dbReference type="GO" id="GO:0008270">
    <property type="term" value="F:zinc ion binding"/>
    <property type="evidence" value="ECO:0007669"/>
    <property type="project" value="UniProtKB-KW"/>
</dbReference>
<evidence type="ECO:0000256" key="4">
    <source>
        <dbReference type="ARBA" id="ARBA00022833"/>
    </source>
</evidence>
<dbReference type="Proteomes" id="UP000789759">
    <property type="component" value="Unassembled WGS sequence"/>
</dbReference>
<evidence type="ECO:0000313" key="11">
    <source>
        <dbReference type="Proteomes" id="UP000789759"/>
    </source>
</evidence>
<keyword evidence="3 8" id="KW-0863">Zinc-finger</keyword>
<evidence type="ECO:0000256" key="6">
    <source>
        <dbReference type="ARBA" id="ARBA00023163"/>
    </source>
</evidence>
<keyword evidence="5" id="KW-0805">Transcription regulation</keyword>
<dbReference type="SUPFAM" id="SSF53098">
    <property type="entry name" value="Ribonuclease H-like"/>
    <property type="match status" value="1"/>
</dbReference>
<dbReference type="PROSITE" id="PS50808">
    <property type="entry name" value="ZF_BED"/>
    <property type="match status" value="1"/>
</dbReference>
<dbReference type="InterPro" id="IPR012337">
    <property type="entry name" value="RNaseH-like_sf"/>
</dbReference>
<evidence type="ECO:0000256" key="1">
    <source>
        <dbReference type="ARBA" id="ARBA00004123"/>
    </source>
</evidence>
<evidence type="ECO:0000256" key="8">
    <source>
        <dbReference type="PROSITE-ProRule" id="PRU00027"/>
    </source>
</evidence>
<name>A0A9N9JL18_9GLOM</name>
<keyword evidence="4" id="KW-0862">Zinc</keyword>
<evidence type="ECO:0000256" key="3">
    <source>
        <dbReference type="ARBA" id="ARBA00022771"/>
    </source>
</evidence>
<comment type="caution">
    <text evidence="10">The sequence shown here is derived from an EMBL/GenBank/DDBJ whole genome shotgun (WGS) entry which is preliminary data.</text>
</comment>
<reference evidence="10" key="1">
    <citation type="submission" date="2021-06" db="EMBL/GenBank/DDBJ databases">
        <authorList>
            <person name="Kallberg Y."/>
            <person name="Tangrot J."/>
            <person name="Rosling A."/>
        </authorList>
    </citation>
    <scope>NUCLEOTIDE SEQUENCE</scope>
    <source>
        <strain evidence="10">FL966</strain>
    </source>
</reference>
<dbReference type="InterPro" id="IPR003656">
    <property type="entry name" value="Znf_BED"/>
</dbReference>
<keyword evidence="6" id="KW-0804">Transcription</keyword>
<dbReference type="GO" id="GO:0003677">
    <property type="term" value="F:DNA binding"/>
    <property type="evidence" value="ECO:0007669"/>
    <property type="project" value="InterPro"/>
</dbReference>
<evidence type="ECO:0000256" key="5">
    <source>
        <dbReference type="ARBA" id="ARBA00023015"/>
    </source>
</evidence>
<evidence type="ECO:0000256" key="2">
    <source>
        <dbReference type="ARBA" id="ARBA00022723"/>
    </source>
</evidence>
<evidence type="ECO:0000259" key="9">
    <source>
        <dbReference type="PROSITE" id="PS50808"/>
    </source>
</evidence>
<dbReference type="OrthoDB" id="2417650at2759"/>
<accession>A0A9N9JL18</accession>
<protein>
    <submittedName>
        <fullName evidence="10">21014_t:CDS:1</fullName>
    </submittedName>
</protein>
<gene>
    <name evidence="10" type="ORF">CPELLU_LOCUS16589</name>
</gene>
<sequence length="293" mass="33975">MSEDIQTNLEYYDKEMFQDKITDTSDTNVVDSFSQVLESSLSNIPTVNQLKKPKKHRLSVWLHFNTETAKYFGKLVCRKCEQVYKSSTGVSTLRKHLENHQIQAPKKKQATLQIYRKDPYNEQEQQKRDEKHTDVNISEAISFILNKFKLNNKIMALTTDNESAVVVCSRLLAKELENKFNNIGFSHYKCAIHVLNLVAKQELIMAGLAVNKMRQLMAKIKASVCLCDELRALCDLKGIKYLKAKPDIEIRWNSTYYMLQKFKNMELALNLLSVNNNSISELYSNYDDQQKLQ</sequence>
<evidence type="ECO:0000313" key="10">
    <source>
        <dbReference type="EMBL" id="CAG8784496.1"/>
    </source>
</evidence>
<keyword evidence="11" id="KW-1185">Reference proteome</keyword>
<feature type="domain" description="BED-type" evidence="9">
    <location>
        <begin position="55"/>
        <end position="108"/>
    </location>
</feature>